<evidence type="ECO:0000256" key="6">
    <source>
        <dbReference type="ARBA" id="ARBA00022989"/>
    </source>
</evidence>
<accession>A0AAV5T5A4</accession>
<dbReference type="Proteomes" id="UP001432027">
    <property type="component" value="Unassembled WGS sequence"/>
</dbReference>
<keyword evidence="3" id="KW-0808">Transferase</keyword>
<dbReference type="Pfam" id="PF03016">
    <property type="entry name" value="Exostosin_GT47"/>
    <property type="match status" value="1"/>
</dbReference>
<dbReference type="Gene3D" id="3.90.550.10">
    <property type="entry name" value="Spore Coat Polysaccharide Biosynthesis Protein SpsA, Chain A"/>
    <property type="match status" value="2"/>
</dbReference>
<name>A0AAV5T5A4_9BILA</name>
<feature type="domain" description="Glycosyl transferase 64" evidence="10">
    <location>
        <begin position="283"/>
        <end position="410"/>
    </location>
</feature>
<keyword evidence="6" id="KW-1133">Transmembrane helix</keyword>
<comment type="similarity">
    <text evidence="2">Belongs to the glycosyltransferase 47 family.</text>
</comment>
<evidence type="ECO:0000256" key="4">
    <source>
        <dbReference type="ARBA" id="ARBA00022692"/>
    </source>
</evidence>
<dbReference type="InterPro" id="IPR029044">
    <property type="entry name" value="Nucleotide-diphossugar_trans"/>
</dbReference>
<dbReference type="PANTHER" id="PTHR48261:SF2">
    <property type="entry name" value="ACETYLGLUCOSAMINYLTRANSFERASE"/>
    <property type="match status" value="1"/>
</dbReference>
<evidence type="ECO:0000256" key="7">
    <source>
        <dbReference type="ARBA" id="ARBA00023136"/>
    </source>
</evidence>
<evidence type="ECO:0000313" key="12">
    <source>
        <dbReference type="Proteomes" id="UP001432027"/>
    </source>
</evidence>
<proteinExistence type="inferred from homology"/>
<feature type="domain" description="Exostosin GT47" evidence="9">
    <location>
        <begin position="2"/>
        <end position="68"/>
    </location>
</feature>
<dbReference type="SUPFAM" id="SSF53448">
    <property type="entry name" value="Nucleotide-diphospho-sugar transferases"/>
    <property type="match status" value="1"/>
</dbReference>
<evidence type="ECO:0000256" key="2">
    <source>
        <dbReference type="ARBA" id="ARBA00010271"/>
    </source>
</evidence>
<dbReference type="EMBL" id="BTSX01000003">
    <property type="protein sequence ID" value="GMS88003.1"/>
    <property type="molecule type" value="Genomic_DNA"/>
</dbReference>
<dbReference type="AlphaFoldDB" id="A0AAV5T5A4"/>
<dbReference type="GO" id="GO:0016757">
    <property type="term" value="F:glycosyltransferase activity"/>
    <property type="evidence" value="ECO:0007669"/>
    <property type="project" value="InterPro"/>
</dbReference>
<dbReference type="InterPro" id="IPR040911">
    <property type="entry name" value="Exostosin_GT47"/>
</dbReference>
<feature type="non-terminal residue" evidence="11">
    <location>
        <position position="410"/>
    </location>
</feature>
<gene>
    <name evidence="11" type="ORF">PENTCL1PPCAC_10178</name>
</gene>
<evidence type="ECO:0000256" key="3">
    <source>
        <dbReference type="ARBA" id="ARBA00022679"/>
    </source>
</evidence>
<organism evidence="11 12">
    <name type="scientific">Pristionchus entomophagus</name>
    <dbReference type="NCBI Taxonomy" id="358040"/>
    <lineage>
        <taxon>Eukaryota</taxon>
        <taxon>Metazoa</taxon>
        <taxon>Ecdysozoa</taxon>
        <taxon>Nematoda</taxon>
        <taxon>Chromadorea</taxon>
        <taxon>Rhabditida</taxon>
        <taxon>Rhabditina</taxon>
        <taxon>Diplogasteromorpha</taxon>
        <taxon>Diplogasteroidea</taxon>
        <taxon>Neodiplogasteridae</taxon>
        <taxon>Pristionchus</taxon>
    </lineage>
</organism>
<keyword evidence="5" id="KW-0256">Endoplasmic reticulum</keyword>
<evidence type="ECO:0000256" key="1">
    <source>
        <dbReference type="ARBA" id="ARBA00004648"/>
    </source>
</evidence>
<dbReference type="PANTHER" id="PTHR48261">
    <property type="entry name" value="ACETYLGLUCOSAMINYLTRANSFERASE"/>
    <property type="match status" value="1"/>
</dbReference>
<evidence type="ECO:0000313" key="11">
    <source>
        <dbReference type="EMBL" id="GMS88003.1"/>
    </source>
</evidence>
<dbReference type="GO" id="GO:0015012">
    <property type="term" value="P:heparan sulfate proteoglycan biosynthetic process"/>
    <property type="evidence" value="ECO:0007669"/>
    <property type="project" value="UniProtKB-ARBA"/>
</dbReference>
<reference evidence="11" key="1">
    <citation type="submission" date="2023-10" db="EMBL/GenBank/DDBJ databases">
        <title>Genome assembly of Pristionchus species.</title>
        <authorList>
            <person name="Yoshida K."/>
            <person name="Sommer R.J."/>
        </authorList>
    </citation>
    <scope>NUCLEOTIDE SEQUENCE</scope>
    <source>
        <strain evidence="11">RS0144</strain>
    </source>
</reference>
<comment type="caution">
    <text evidence="11">The sequence shown here is derived from an EMBL/GenBank/DDBJ whole genome shotgun (WGS) entry which is preliminary data.</text>
</comment>
<evidence type="ECO:0000259" key="10">
    <source>
        <dbReference type="Pfam" id="PF09258"/>
    </source>
</evidence>
<keyword evidence="12" id="KW-1185">Reference proteome</keyword>
<dbReference type="InterPro" id="IPR004263">
    <property type="entry name" value="Exostosin"/>
</dbReference>
<keyword evidence="4" id="KW-0812">Transmembrane</keyword>
<dbReference type="GO" id="GO:0005789">
    <property type="term" value="C:endoplasmic reticulum membrane"/>
    <property type="evidence" value="ECO:0007669"/>
    <property type="project" value="UniProtKB-SubCell"/>
</dbReference>
<feature type="non-terminal residue" evidence="11">
    <location>
        <position position="1"/>
    </location>
</feature>
<evidence type="ECO:0008006" key="13">
    <source>
        <dbReference type="Google" id="ProtNLM"/>
    </source>
</evidence>
<comment type="subcellular location">
    <subcellularLocation>
        <location evidence="1">Endoplasmic reticulum membrane</location>
        <topology evidence="1">Single-pass type II membrane protein</topology>
    </subcellularLocation>
</comment>
<evidence type="ECO:0000259" key="9">
    <source>
        <dbReference type="Pfam" id="PF03016"/>
    </source>
</evidence>
<dbReference type="InterPro" id="IPR015338">
    <property type="entry name" value="GT64_dom"/>
</dbReference>
<sequence>SSLLSSSFCLLPPSPSFHSRLLSSLRAGCIPVVLSPSQPLPFQDNIDWRLASFRFPLSMVDFVPEMLEELEKEDVMEMRRRGKVFLARIDDAQALSKSLVAALSERVQIGLPLYPEVHSNLISPNGVFRNTTSKFTRIHSRSGAQKLSVSRMYSSARWNSGRDLSYTPLTLHDVPMMPGDAPFYEGTRENLEAVNGGRRLGLTRDEEQFTVMILTYDRDEGVRTTIEKLRNCPYLNKIIIVWNNLERRPKGKWPEIHVPVEFILSVKNSLNSRFLPYDRIETEHRDRVVGYPERFHRFKHGRGMYGLSGSCEYSMILTSFAFVHKEFLFEYTYNQHPAILEYVDKHRNCEDIAMNYLVSHLTRKPPLKVVKKTGYSNGVTSGLSSRGNHYLERNDCIKMLNSIYGYNPLL</sequence>
<evidence type="ECO:0000256" key="5">
    <source>
        <dbReference type="ARBA" id="ARBA00022824"/>
    </source>
</evidence>
<dbReference type="Pfam" id="PF09258">
    <property type="entry name" value="Glyco_transf_64"/>
    <property type="match status" value="1"/>
</dbReference>
<evidence type="ECO:0000256" key="8">
    <source>
        <dbReference type="ARBA" id="ARBA00023157"/>
    </source>
</evidence>
<keyword evidence="7" id="KW-0472">Membrane</keyword>
<keyword evidence="8" id="KW-1015">Disulfide bond</keyword>
<protein>
    <recommendedName>
        <fullName evidence="13">Exostosin GT47 domain-containing protein</fullName>
    </recommendedName>
</protein>